<dbReference type="EMBL" id="PXNQ02000001">
    <property type="protein sequence ID" value="RNF36072.1"/>
    <property type="molecule type" value="Genomic_DNA"/>
</dbReference>
<reference evidence="1" key="1">
    <citation type="submission" date="2018-05" db="EMBL/GenBank/DDBJ databases">
        <title>Reclassification of Methylarcula marina and Methylarcula terricola as Paracoccus methylarcula sp.nov., comb.nov. and Paracoccus terricola comb.nov.</title>
        <authorList>
            <person name="Shmareva M.N."/>
            <person name="Doronina N.V."/>
            <person name="Vasilenko O.V."/>
            <person name="Tarlachkov S.V."/>
            <person name="Trotsenko Y.A."/>
        </authorList>
    </citation>
    <scope>NUCLEOTIDE SEQUENCE [LARGE SCALE GENOMIC DNA]</scope>
    <source>
        <strain evidence="1">VKM B-2159</strain>
    </source>
</reference>
<dbReference type="InterPro" id="IPR014729">
    <property type="entry name" value="Rossmann-like_a/b/a_fold"/>
</dbReference>
<sequence length="447" mass="49667">MKRKIFVRLGRDDVKPAYDAADITIDMIDNFGALDRGLGQLLDRLFKLGAKPSEAAVDLMILAAAVYAADTGVSRERYADDGWTRMIDLNVPVAEAGFWKNQQDHLSQMLKFLTGDHWSFTFRHRPNNFQTFTKQPEKMDLTDFTQVSLFSGGLDSLIGAIDLLASGQRPLLVSHYWDGEASSAQRQLLEVLKERHGDAFESVRAYIGFRKLDFAEAGSDNNQRARSFLFYSLAVVAADAVASTNKVLIPENGLIALNVPMDAHRLGSLSTRTAHPHFIRSMSELVNALGIDVTLENPYRFKTKGEMARECKDRDLLAELAPASMSCSHPAQVRFEGAQPQHCGRCVPCLIRRASLAAGLVETDTTQYFLDDLKGSVLDSKSADGKNIRSFMFAAENLRQNPGRARFLVQKPGPLNHDDLDAYVGVYRRGMEEVSEILRGVRAKHVG</sequence>
<evidence type="ECO:0000313" key="1">
    <source>
        <dbReference type="EMBL" id="RNF36072.1"/>
    </source>
</evidence>
<evidence type="ECO:0000313" key="2">
    <source>
        <dbReference type="Proteomes" id="UP000238137"/>
    </source>
</evidence>
<dbReference type="SUPFAM" id="SSF52402">
    <property type="entry name" value="Adenine nucleotide alpha hydrolases-like"/>
    <property type="match status" value="1"/>
</dbReference>
<dbReference type="Proteomes" id="UP000238137">
    <property type="component" value="Unassembled WGS sequence"/>
</dbReference>
<protein>
    <recommendedName>
        <fullName evidence="3">ATPase</fullName>
    </recommendedName>
</protein>
<dbReference type="NCBIfam" id="NF041925">
    <property type="entry name" value="QatC"/>
    <property type="match status" value="1"/>
</dbReference>
<dbReference type="Gene3D" id="3.40.50.620">
    <property type="entry name" value="HUPs"/>
    <property type="match status" value="1"/>
</dbReference>
<comment type="caution">
    <text evidence="1">The sequence shown here is derived from an EMBL/GenBank/DDBJ whole genome shotgun (WGS) entry which is preliminary data.</text>
</comment>
<organism evidence="1 2">
    <name type="scientific">Paracoccus methylarcula</name>
    <dbReference type="NCBI Taxonomy" id="72022"/>
    <lineage>
        <taxon>Bacteria</taxon>
        <taxon>Pseudomonadati</taxon>
        <taxon>Pseudomonadota</taxon>
        <taxon>Alphaproteobacteria</taxon>
        <taxon>Rhodobacterales</taxon>
        <taxon>Paracoccaceae</taxon>
        <taxon>Paracoccus</taxon>
    </lineage>
</organism>
<dbReference type="OrthoDB" id="9789567at2"/>
<evidence type="ECO:0008006" key="3">
    <source>
        <dbReference type="Google" id="ProtNLM"/>
    </source>
</evidence>
<gene>
    <name evidence="1" type="ORF">A7A09_001310</name>
</gene>
<dbReference type="RefSeq" id="WP_106689603.1">
    <property type="nucleotide sequence ID" value="NZ_PXNQ02000001.1"/>
</dbReference>
<proteinExistence type="predicted"/>
<name>A0A3R7LRA7_9RHOB</name>
<keyword evidence="2" id="KW-1185">Reference proteome</keyword>
<dbReference type="InterPro" id="IPR049676">
    <property type="entry name" value="QatC"/>
</dbReference>
<dbReference type="AlphaFoldDB" id="A0A3R7LRA7"/>
<accession>A0A3R7LRA7</accession>